<feature type="compositionally biased region" description="Basic and acidic residues" evidence="2">
    <location>
        <begin position="232"/>
        <end position="243"/>
    </location>
</feature>
<organism evidence="4 5">
    <name type="scientific">Neodothiora populina</name>
    <dbReference type="NCBI Taxonomy" id="2781224"/>
    <lineage>
        <taxon>Eukaryota</taxon>
        <taxon>Fungi</taxon>
        <taxon>Dikarya</taxon>
        <taxon>Ascomycota</taxon>
        <taxon>Pezizomycotina</taxon>
        <taxon>Dothideomycetes</taxon>
        <taxon>Dothideomycetidae</taxon>
        <taxon>Dothideales</taxon>
        <taxon>Dothioraceae</taxon>
        <taxon>Neodothiora</taxon>
    </lineage>
</organism>
<evidence type="ECO:0000259" key="3">
    <source>
        <dbReference type="PROSITE" id="PS50157"/>
    </source>
</evidence>
<dbReference type="RefSeq" id="XP_069201090.1">
    <property type="nucleotide sequence ID" value="XM_069343263.1"/>
</dbReference>
<feature type="region of interest" description="Disordered" evidence="2">
    <location>
        <begin position="1"/>
        <end position="75"/>
    </location>
</feature>
<dbReference type="Gene3D" id="3.30.160.60">
    <property type="entry name" value="Classic Zinc Finger"/>
    <property type="match status" value="1"/>
</dbReference>
<evidence type="ECO:0000256" key="1">
    <source>
        <dbReference type="PROSITE-ProRule" id="PRU00042"/>
    </source>
</evidence>
<feature type="compositionally biased region" description="Basic and acidic residues" evidence="2">
    <location>
        <begin position="338"/>
        <end position="348"/>
    </location>
</feature>
<keyword evidence="1" id="KW-0863">Zinc-finger</keyword>
<gene>
    <name evidence="4" type="ORF">AAFC00_003744</name>
</gene>
<evidence type="ECO:0000256" key="2">
    <source>
        <dbReference type="SAM" id="MobiDB-lite"/>
    </source>
</evidence>
<feature type="region of interest" description="Disordered" evidence="2">
    <location>
        <begin position="208"/>
        <end position="393"/>
    </location>
</feature>
<protein>
    <recommendedName>
        <fullName evidence="3">C2H2-type domain-containing protein</fullName>
    </recommendedName>
</protein>
<feature type="region of interest" description="Disordered" evidence="2">
    <location>
        <begin position="92"/>
        <end position="180"/>
    </location>
</feature>
<keyword evidence="5" id="KW-1185">Reference proteome</keyword>
<dbReference type="Proteomes" id="UP001562354">
    <property type="component" value="Unassembled WGS sequence"/>
</dbReference>
<dbReference type="PROSITE" id="PS00028">
    <property type="entry name" value="ZINC_FINGER_C2H2_1"/>
    <property type="match status" value="1"/>
</dbReference>
<feature type="compositionally biased region" description="Polar residues" evidence="2">
    <location>
        <begin position="383"/>
        <end position="393"/>
    </location>
</feature>
<evidence type="ECO:0000313" key="5">
    <source>
        <dbReference type="Proteomes" id="UP001562354"/>
    </source>
</evidence>
<dbReference type="SMART" id="SM00355">
    <property type="entry name" value="ZnF_C2H2"/>
    <property type="match status" value="3"/>
</dbReference>
<feature type="region of interest" description="Disordered" evidence="2">
    <location>
        <begin position="687"/>
        <end position="714"/>
    </location>
</feature>
<accession>A0ABR3PF91</accession>
<feature type="compositionally biased region" description="Basic and acidic residues" evidence="2">
    <location>
        <begin position="143"/>
        <end position="156"/>
    </location>
</feature>
<sequence length="714" mass="77723">MDSNSTPSIKISHHQRYAKAGPEQYSPTFPSRSPASPMAIPNAPRDPPVPPPLPPPQHPDLDDPSPGHHKPWDWFNKDYLNQHYKEASGHAPIKAGSSLLGGKKSAQGARAVSDEHADDIEIDPVRRGSSISTIIPPHGASESMHEAHVSSDKEDASCMPQNYRLQSERQLEQRSLDNSSQAYDRNLLSKIGGPNTPNRLSISVHGLDNQAVSPSSEARAEHNRHLSTSSASERRHPSFDASHRWAPHIGTPGNASPGPFRNPGFDPENNRPSAHRHPSFPSDDNASHRSSYDQAMFIHDGSPMDEGQMKELNINDRSPSFSDDYQPKVGMKRRASSPHRESAREERTSVSSAPGGSDLYTRRSLQQFPSRNSSVSKYMPNHGSVSSASSYGPRNGSMASSYNLSVASSATSYTSGRLSPGAISPAIDPELGNMSYLSSKPPFQPSPGQVVGMLTQQPLVAEAMSNNPPPASLDAAQPRQSGLPAGIPNAQGMLMCECCPKKPKKFSTQEELRAHLMEKQYTCAYCPNRFKNKNEAERHQNSLHLRKHSWSCAALPNVENVFHPSTSNNGATDICGFCGAEFENPADWTRRRDHACHDHKFGECNQAKKFFRADHFRQHLKHSHGGLSGKWTNMLENVCVRDEPLPQTMAERASQMVAISNTAAPVMTPSISVIGARNSVVMATQPPSNSLAGSHECGGAASGNPEFMAGNAEK</sequence>
<feature type="compositionally biased region" description="Pro residues" evidence="2">
    <location>
        <begin position="44"/>
        <end position="58"/>
    </location>
</feature>
<dbReference type="InterPro" id="IPR057026">
    <property type="entry name" value="Znf-C2H2_ascomycetes"/>
</dbReference>
<proteinExistence type="predicted"/>
<dbReference type="InterPro" id="IPR013087">
    <property type="entry name" value="Znf_C2H2_type"/>
</dbReference>
<dbReference type="PROSITE" id="PS50157">
    <property type="entry name" value="ZINC_FINGER_C2H2_2"/>
    <property type="match status" value="1"/>
</dbReference>
<keyword evidence="1" id="KW-0479">Metal-binding</keyword>
<dbReference type="Pfam" id="PF24537">
    <property type="entry name" value="zf-C2H2_fungi"/>
    <property type="match status" value="1"/>
</dbReference>
<feature type="compositionally biased region" description="Polar residues" evidence="2">
    <location>
        <begin position="25"/>
        <end position="34"/>
    </location>
</feature>
<dbReference type="GeneID" id="95977444"/>
<keyword evidence="1" id="KW-0862">Zinc</keyword>
<name>A0ABR3PF91_9PEZI</name>
<dbReference type="EMBL" id="JBFMKM010000008">
    <property type="protein sequence ID" value="KAL1304816.1"/>
    <property type="molecule type" value="Genomic_DNA"/>
</dbReference>
<feature type="compositionally biased region" description="Polar residues" evidence="2">
    <location>
        <begin position="363"/>
        <end position="376"/>
    </location>
</feature>
<evidence type="ECO:0000313" key="4">
    <source>
        <dbReference type="EMBL" id="KAL1304816.1"/>
    </source>
</evidence>
<feature type="compositionally biased region" description="Basic and acidic residues" evidence="2">
    <location>
        <begin position="166"/>
        <end position="175"/>
    </location>
</feature>
<reference evidence="4 5" key="1">
    <citation type="submission" date="2024-07" db="EMBL/GenBank/DDBJ databases">
        <title>Draft sequence of the Neodothiora populina.</title>
        <authorList>
            <person name="Drown D.D."/>
            <person name="Schuette U.S."/>
            <person name="Buechlein A.B."/>
            <person name="Rusch D.R."/>
            <person name="Winton L.W."/>
            <person name="Adams G.A."/>
        </authorList>
    </citation>
    <scope>NUCLEOTIDE SEQUENCE [LARGE SCALE GENOMIC DNA]</scope>
    <source>
        <strain evidence="4 5">CPC 39397</strain>
    </source>
</reference>
<feature type="domain" description="C2H2-type" evidence="3">
    <location>
        <begin position="521"/>
        <end position="549"/>
    </location>
</feature>
<comment type="caution">
    <text evidence="4">The sequence shown here is derived from an EMBL/GenBank/DDBJ whole genome shotgun (WGS) entry which is preliminary data.</text>
</comment>